<protein>
    <submittedName>
        <fullName evidence="2">Hydrogenase maturation protein hypF1</fullName>
    </submittedName>
</protein>
<dbReference type="Pfam" id="PF22521">
    <property type="entry name" value="HypF_C_2"/>
    <property type="match status" value="1"/>
</dbReference>
<evidence type="ECO:0000259" key="1">
    <source>
        <dbReference type="Pfam" id="PF22521"/>
    </source>
</evidence>
<name>A0A1J5RPY2_9ZZZZ</name>
<proteinExistence type="predicted"/>
<comment type="caution">
    <text evidence="2">The sequence shown here is derived from an EMBL/GenBank/DDBJ whole genome shotgun (WGS) entry which is preliminary data.</text>
</comment>
<sequence length="55" mass="5755">MALAGGCLLNEVLRRALTGRLEAAGLRVLAARQLPPNDGGLSLGQAWVARQTQEA</sequence>
<reference evidence="2" key="1">
    <citation type="submission" date="2016-10" db="EMBL/GenBank/DDBJ databases">
        <title>Sequence of Gallionella enrichment culture.</title>
        <authorList>
            <person name="Poehlein A."/>
            <person name="Muehling M."/>
            <person name="Daniel R."/>
        </authorList>
    </citation>
    <scope>NUCLEOTIDE SEQUENCE</scope>
</reference>
<evidence type="ECO:0000313" key="2">
    <source>
        <dbReference type="EMBL" id="OIQ97793.1"/>
    </source>
</evidence>
<feature type="domain" description="Carbamoyltransferase Kae1-like" evidence="1">
    <location>
        <begin position="2"/>
        <end position="45"/>
    </location>
</feature>
<dbReference type="AlphaFoldDB" id="A0A1J5RPY2"/>
<dbReference type="EMBL" id="MLJW01000128">
    <property type="protein sequence ID" value="OIQ97793.1"/>
    <property type="molecule type" value="Genomic_DNA"/>
</dbReference>
<accession>A0A1J5RPY2</accession>
<gene>
    <name evidence="2" type="primary">hypF1_2</name>
    <name evidence="2" type="ORF">GALL_202630</name>
</gene>
<dbReference type="InterPro" id="IPR055128">
    <property type="entry name" value="HypF_C_2"/>
</dbReference>
<organism evidence="2">
    <name type="scientific">mine drainage metagenome</name>
    <dbReference type="NCBI Taxonomy" id="410659"/>
    <lineage>
        <taxon>unclassified sequences</taxon>
        <taxon>metagenomes</taxon>
        <taxon>ecological metagenomes</taxon>
    </lineage>
</organism>